<dbReference type="GO" id="GO:0006284">
    <property type="term" value="P:base-excision repair"/>
    <property type="evidence" value="ECO:0007669"/>
    <property type="project" value="InterPro"/>
</dbReference>
<evidence type="ECO:0000256" key="1">
    <source>
        <dbReference type="PIRSR" id="PIRSR605019-1"/>
    </source>
</evidence>
<dbReference type="EC" id="3.2.2.20" evidence="2"/>
<dbReference type="Proteomes" id="UP000031397">
    <property type="component" value="Unassembled WGS sequence"/>
</dbReference>
<feature type="binding site" evidence="1">
    <location>
        <position position="5"/>
    </location>
    <ligand>
        <name>Zn(2+)</name>
        <dbReference type="ChEBI" id="CHEBI:29105"/>
    </ligand>
</feature>
<dbReference type="InterPro" id="IPR005019">
    <property type="entry name" value="Adenine_glyco"/>
</dbReference>
<comment type="caution">
    <text evidence="2">The sequence shown here is derived from an EMBL/GenBank/DDBJ whole genome shotgun (WGS) entry which is preliminary data.</text>
</comment>
<dbReference type="PATRIC" id="fig|1614.7.peg.783"/>
<dbReference type="AlphaFoldDB" id="A0A0C1LXR0"/>
<evidence type="ECO:0000313" key="3">
    <source>
        <dbReference type="Proteomes" id="UP000031397"/>
    </source>
</evidence>
<dbReference type="GeneID" id="74913491"/>
<dbReference type="EMBL" id="JOJZ01000019">
    <property type="protein sequence ID" value="KID41585.1"/>
    <property type="molecule type" value="Genomic_DNA"/>
</dbReference>
<feature type="binding site" evidence="1">
    <location>
        <position position="177"/>
    </location>
    <ligand>
        <name>Zn(2+)</name>
        <dbReference type="ChEBI" id="CHEBI:29105"/>
    </ligand>
</feature>
<keyword evidence="2" id="KW-0326">Glycosidase</keyword>
<dbReference type="SUPFAM" id="SSF48150">
    <property type="entry name" value="DNA-glycosylase"/>
    <property type="match status" value="1"/>
</dbReference>
<dbReference type="InterPro" id="IPR011257">
    <property type="entry name" value="DNA_glycosylase"/>
</dbReference>
<dbReference type="OrthoDB" id="9807664at2"/>
<organism evidence="2 3">
    <name type="scientific">Fructilactobacillus fructivorans</name>
    <dbReference type="NCBI Taxonomy" id="1614"/>
    <lineage>
        <taxon>Bacteria</taxon>
        <taxon>Bacillati</taxon>
        <taxon>Bacillota</taxon>
        <taxon>Bacilli</taxon>
        <taxon>Lactobacillales</taxon>
        <taxon>Lactobacillaceae</taxon>
        <taxon>Fructilactobacillus</taxon>
    </lineage>
</organism>
<dbReference type="RefSeq" id="WP_082019966.1">
    <property type="nucleotide sequence ID" value="NZ_JOJZ01000019.1"/>
</dbReference>
<dbReference type="GO" id="GO:0046872">
    <property type="term" value="F:metal ion binding"/>
    <property type="evidence" value="ECO:0007669"/>
    <property type="project" value="UniProtKB-KW"/>
</dbReference>
<protein>
    <submittedName>
        <fullName evidence="2">DNA-3-methyladenine glycosylase</fullName>
        <ecNumber evidence="2">3.2.2.20</ecNumber>
    </submittedName>
</protein>
<keyword evidence="1" id="KW-0862">Zinc</keyword>
<dbReference type="Pfam" id="PF03352">
    <property type="entry name" value="Adenine_glyco"/>
    <property type="match status" value="1"/>
</dbReference>
<gene>
    <name evidence="2" type="ORF">LfDm3_0827</name>
</gene>
<feature type="binding site" evidence="1">
    <location>
        <position position="18"/>
    </location>
    <ligand>
        <name>Zn(2+)</name>
        <dbReference type="ChEBI" id="CHEBI:29105"/>
    </ligand>
</feature>
<keyword evidence="2" id="KW-0378">Hydrolase</keyword>
<dbReference type="InterPro" id="IPR052891">
    <property type="entry name" value="DNA-3mA_glycosylase"/>
</dbReference>
<accession>A0A0C1LXR0</accession>
<feature type="binding site" evidence="1">
    <location>
        <position position="181"/>
    </location>
    <ligand>
        <name>Zn(2+)</name>
        <dbReference type="ChEBI" id="CHEBI:29105"/>
    </ligand>
</feature>
<reference evidence="2 3" key="1">
    <citation type="submission" date="2014-06" db="EMBL/GenBank/DDBJ databases">
        <title>Functional and comparative genomic analyses of the Drosophila gut microbiota identify candidate symbiosis factors.</title>
        <authorList>
            <person name="Newell P.D."/>
            <person name="Chaston J.M."/>
            <person name="Douglas A.E."/>
        </authorList>
    </citation>
    <scope>NUCLEOTIDE SEQUENCE [LARGE SCALE GENOMIC DNA]</scope>
    <source>
        <strain evidence="2 3">DmCS_002</strain>
    </source>
</reference>
<name>A0A0C1LXR0_9LACO</name>
<evidence type="ECO:0000313" key="2">
    <source>
        <dbReference type="EMBL" id="KID41585.1"/>
    </source>
</evidence>
<sequence>MMKRCDWATKSPQLMDYHDTKWGVPDYDEQSLFRDLSLEIMQAGLQWNLILKKLDGLDDIYHQFDFGYLAYHFEEVRRRALNDVRGIRNRSKIEAILTNAQIMAELEAQNIHFFDQLWQLVNYTPIDHLVSNDQVNLDEMKPMMEKFKRMFQKYHFKRVGPMTLYSFLQASGIVNDHDVECFRHDEILKYRGR</sequence>
<dbReference type="PANTHER" id="PTHR30037">
    <property type="entry name" value="DNA-3-METHYLADENINE GLYCOSYLASE 1"/>
    <property type="match status" value="1"/>
</dbReference>
<keyword evidence="3" id="KW-1185">Reference proteome</keyword>
<proteinExistence type="predicted"/>
<dbReference type="Gene3D" id="1.10.340.30">
    <property type="entry name" value="Hypothetical protein, domain 2"/>
    <property type="match status" value="1"/>
</dbReference>
<keyword evidence="1" id="KW-0479">Metal-binding</keyword>
<dbReference type="PANTHER" id="PTHR30037:SF4">
    <property type="entry name" value="DNA-3-METHYLADENINE GLYCOSYLASE I"/>
    <property type="match status" value="1"/>
</dbReference>
<dbReference type="GO" id="GO:0008725">
    <property type="term" value="F:DNA-3-methyladenine glycosylase activity"/>
    <property type="evidence" value="ECO:0007669"/>
    <property type="project" value="UniProtKB-EC"/>
</dbReference>